<accession>A0A1E7G024</accession>
<feature type="compositionally biased region" description="Polar residues" evidence="5">
    <location>
        <begin position="170"/>
        <end position="180"/>
    </location>
</feature>
<dbReference type="KEGG" id="fcy:FRACYDRAFT_259461"/>
<evidence type="ECO:0000256" key="4">
    <source>
        <dbReference type="RuleBase" id="RU000383"/>
    </source>
</evidence>
<evidence type="ECO:0000256" key="5">
    <source>
        <dbReference type="SAM" id="MobiDB-lite"/>
    </source>
</evidence>
<evidence type="ECO:0000259" key="6">
    <source>
        <dbReference type="SMART" id="SM00385"/>
    </source>
</evidence>
<evidence type="ECO:0000313" key="8">
    <source>
        <dbReference type="Proteomes" id="UP000095751"/>
    </source>
</evidence>
<evidence type="ECO:0000256" key="1">
    <source>
        <dbReference type="ARBA" id="ARBA00022618"/>
    </source>
</evidence>
<keyword evidence="1" id="KW-0132">Cell division</keyword>
<comment type="similarity">
    <text evidence="4">Belongs to the cyclin family.</text>
</comment>
<dbReference type="PANTHER" id="PTHR10177">
    <property type="entry name" value="CYCLINS"/>
    <property type="match status" value="1"/>
</dbReference>
<dbReference type="InterPro" id="IPR013763">
    <property type="entry name" value="Cyclin-like_dom"/>
</dbReference>
<sequence length="354" mass="38748">MVSTRADRKRTSGEISHDDVISGGVKTRNQLTGNVEINSNDNNIFIDSEPSLLPPKTKRRRASSSSSSSSGTTGKAEATATAAQSKKTRALKPVAANVNRQKKTSANAKTVTKAKSVTKAKATVKTKAIARKSSSSSSSSSSSNEKKCLKRKAGTKIVPCESKSHDKVQLESSSVDTASSGFVKRSRRRSIKLSGGQKGVEPDDIDARDKNDPNSVTDYVEDMYEHFFRKEEGTSVSRCYMGRPVHGVDGVDGVGKVGLQPHINENMRCILVDWLIEVHYKFKLFPETLYLTANILDRFLSKTEESVVKRDLQLVGVTALLISAKYEEITASKLLPDSDLKRYLIDVVTYSHLS</sequence>
<feature type="compositionally biased region" description="Low complexity" evidence="5">
    <location>
        <begin position="104"/>
        <end position="115"/>
    </location>
</feature>
<dbReference type="SMART" id="SM00385">
    <property type="entry name" value="CYCLIN"/>
    <property type="match status" value="1"/>
</dbReference>
<dbReference type="SUPFAM" id="SSF47954">
    <property type="entry name" value="Cyclin-like"/>
    <property type="match status" value="1"/>
</dbReference>
<name>A0A1E7G024_9STRA</name>
<feature type="compositionally biased region" description="Basic residues" evidence="5">
    <location>
        <begin position="116"/>
        <end position="130"/>
    </location>
</feature>
<dbReference type="InterPro" id="IPR039361">
    <property type="entry name" value="Cyclin"/>
</dbReference>
<organism evidence="7 8">
    <name type="scientific">Fragilariopsis cylindrus CCMP1102</name>
    <dbReference type="NCBI Taxonomy" id="635003"/>
    <lineage>
        <taxon>Eukaryota</taxon>
        <taxon>Sar</taxon>
        <taxon>Stramenopiles</taxon>
        <taxon>Ochrophyta</taxon>
        <taxon>Bacillariophyta</taxon>
        <taxon>Bacillariophyceae</taxon>
        <taxon>Bacillariophycidae</taxon>
        <taxon>Bacillariales</taxon>
        <taxon>Bacillariaceae</taxon>
        <taxon>Fragilariopsis</taxon>
    </lineage>
</organism>
<keyword evidence="8" id="KW-1185">Reference proteome</keyword>
<protein>
    <submittedName>
        <fullName evidence="7">Cyclin_N-domain-containing protein</fullName>
    </submittedName>
</protein>
<dbReference type="GO" id="GO:0051301">
    <property type="term" value="P:cell division"/>
    <property type="evidence" value="ECO:0007669"/>
    <property type="project" value="UniProtKB-KW"/>
</dbReference>
<feature type="compositionally biased region" description="Low complexity" evidence="5">
    <location>
        <begin position="63"/>
        <end position="85"/>
    </location>
</feature>
<feature type="domain" description="Cyclin-like" evidence="6">
    <location>
        <begin position="273"/>
        <end position="349"/>
    </location>
</feature>
<feature type="region of interest" description="Disordered" evidence="5">
    <location>
        <begin position="1"/>
        <end position="214"/>
    </location>
</feature>
<dbReference type="OrthoDB" id="5590282at2759"/>
<dbReference type="AlphaFoldDB" id="A0A1E7G024"/>
<dbReference type="FunFam" id="1.10.472.10:FF:000001">
    <property type="entry name" value="G2/mitotic-specific cyclin"/>
    <property type="match status" value="1"/>
</dbReference>
<keyword evidence="2 4" id="KW-0195">Cyclin</keyword>
<feature type="compositionally biased region" description="Low complexity" evidence="5">
    <location>
        <begin position="131"/>
        <end position="143"/>
    </location>
</feature>
<dbReference type="InterPro" id="IPR006671">
    <property type="entry name" value="Cyclin_N"/>
</dbReference>
<evidence type="ECO:0000256" key="2">
    <source>
        <dbReference type="ARBA" id="ARBA00023127"/>
    </source>
</evidence>
<keyword evidence="3" id="KW-0131">Cell cycle</keyword>
<reference evidence="7 8" key="1">
    <citation type="submission" date="2016-09" db="EMBL/GenBank/DDBJ databases">
        <title>Extensive genetic diversity and differential bi-allelic expression allows diatom success in the polar Southern Ocean.</title>
        <authorList>
            <consortium name="DOE Joint Genome Institute"/>
            <person name="Mock T."/>
            <person name="Otillar R.P."/>
            <person name="Strauss J."/>
            <person name="Dupont C."/>
            <person name="Frickenhaus S."/>
            <person name="Maumus F."/>
            <person name="Mcmullan M."/>
            <person name="Sanges R."/>
            <person name="Schmutz J."/>
            <person name="Toseland A."/>
            <person name="Valas R."/>
            <person name="Veluchamy A."/>
            <person name="Ward B.J."/>
            <person name="Allen A."/>
            <person name="Barry K."/>
            <person name="Falciatore A."/>
            <person name="Ferrante M."/>
            <person name="Fortunato A.E."/>
            <person name="Gloeckner G."/>
            <person name="Gruber A."/>
            <person name="Hipkin R."/>
            <person name="Janech M."/>
            <person name="Kroth P."/>
            <person name="Leese F."/>
            <person name="Lindquist E."/>
            <person name="Lyon B.R."/>
            <person name="Martin J."/>
            <person name="Mayer C."/>
            <person name="Parker M."/>
            <person name="Quesneville H."/>
            <person name="Raymond J."/>
            <person name="Uhlig C."/>
            <person name="Valentin K.U."/>
            <person name="Worden A.Z."/>
            <person name="Armbrust E.V."/>
            <person name="Bowler C."/>
            <person name="Green B."/>
            <person name="Moulton V."/>
            <person name="Van Oosterhout C."/>
            <person name="Grigoriev I."/>
        </authorList>
    </citation>
    <scope>NUCLEOTIDE SEQUENCE [LARGE SCALE GENOMIC DNA]</scope>
    <source>
        <strain evidence="7 8">CCMP1102</strain>
    </source>
</reference>
<dbReference type="Pfam" id="PF00134">
    <property type="entry name" value="Cyclin_N"/>
    <property type="match status" value="1"/>
</dbReference>
<dbReference type="Gene3D" id="1.10.472.10">
    <property type="entry name" value="Cyclin-like"/>
    <property type="match status" value="1"/>
</dbReference>
<feature type="compositionally biased region" description="Polar residues" evidence="5">
    <location>
        <begin position="27"/>
        <end position="36"/>
    </location>
</feature>
<evidence type="ECO:0000313" key="7">
    <source>
        <dbReference type="EMBL" id="OEU23714.1"/>
    </source>
</evidence>
<dbReference type="EMBL" id="KV784353">
    <property type="protein sequence ID" value="OEU23714.1"/>
    <property type="molecule type" value="Genomic_DNA"/>
</dbReference>
<feature type="compositionally biased region" description="Low complexity" evidence="5">
    <location>
        <begin position="37"/>
        <end position="48"/>
    </location>
</feature>
<gene>
    <name evidence="7" type="primary">CycB1;2</name>
    <name evidence="7" type="ORF">FRACYDRAFT_259461</name>
</gene>
<dbReference type="InParanoid" id="A0A1E7G024"/>
<proteinExistence type="inferred from homology"/>
<dbReference type="Proteomes" id="UP000095751">
    <property type="component" value="Unassembled WGS sequence"/>
</dbReference>
<feature type="compositionally biased region" description="Basic and acidic residues" evidence="5">
    <location>
        <begin position="1"/>
        <end position="20"/>
    </location>
</feature>
<dbReference type="InterPro" id="IPR036915">
    <property type="entry name" value="Cyclin-like_sf"/>
</dbReference>
<evidence type="ECO:0000256" key="3">
    <source>
        <dbReference type="ARBA" id="ARBA00023306"/>
    </source>
</evidence>